<reference evidence="2 3" key="1">
    <citation type="submission" date="2013-10" db="EMBL/GenBank/DDBJ databases">
        <authorList>
            <person name="Ichikawa N."/>
            <person name="Kimura A."/>
            <person name="Ohji S."/>
            <person name="Hosoyama A."/>
            <person name="Fujita N."/>
        </authorList>
    </citation>
    <scope>NUCLEOTIDE SEQUENCE [LARGE SCALE GENOMIC DNA]</scope>
    <source>
        <strain evidence="2 3">NBRC 102217</strain>
    </source>
</reference>
<organism evidence="2 3">
    <name type="scientific">Vibrio halioticoli NBRC 102217</name>
    <dbReference type="NCBI Taxonomy" id="1219072"/>
    <lineage>
        <taxon>Bacteria</taxon>
        <taxon>Pseudomonadati</taxon>
        <taxon>Pseudomonadota</taxon>
        <taxon>Gammaproteobacteria</taxon>
        <taxon>Vibrionales</taxon>
        <taxon>Vibrionaceae</taxon>
        <taxon>Vibrio</taxon>
    </lineage>
</organism>
<proteinExistence type="predicted"/>
<evidence type="ECO:0000256" key="1">
    <source>
        <dbReference type="SAM" id="MobiDB-lite"/>
    </source>
</evidence>
<feature type="compositionally biased region" description="Basic and acidic residues" evidence="1">
    <location>
        <begin position="369"/>
        <end position="380"/>
    </location>
</feature>
<evidence type="ECO:0000313" key="2">
    <source>
        <dbReference type="EMBL" id="GAD90008.1"/>
    </source>
</evidence>
<feature type="region of interest" description="Disordered" evidence="1">
    <location>
        <begin position="337"/>
        <end position="380"/>
    </location>
</feature>
<gene>
    <name evidence="2" type="ORF">VHA01S_031_00210</name>
</gene>
<accession>V5FEB7</accession>
<dbReference type="OrthoDB" id="5899304at2"/>
<protein>
    <submittedName>
        <fullName evidence="2">Uncharacterized protein</fullName>
    </submittedName>
</protein>
<sequence length="543" mass="61997">MNELGEIGISGIPKGSKLILLGDWYRKLGNDWHVVCYFWHGEEGEFRKSLPIDMLPTLTAGTKFPRELIENFAQGWTGTFQAPNIKHWHKCRYGDIPKSLHRAGRYSDQVDDSVVYRLYSAGRTYWLPAIELARMLFFHSAEVTRASVYHGNTWQLGKASERGWVGEVELSSNIPVRYLNSLQFRKFFTWLFFVSAAENSFCSIFAQINRKAREIDNGERWTFDFSPPDLGNCEISYAGFTGGEFNDHIYIREIRSISGLQAPEFDTVFFSHPDDVLYVAPDSEEPENESKVGKPNKPIVNIKELDPGCNPKASKKRYLVKLGRAGLNFDVEPDCRRSPRHVRALPPHTKAELDDNQEQSEEELASLQEGKDTGKGVRADVDNLEPPKLIEAPEKIAFFQVMLEQLESKYHWKIDYQMGDVPKQNCRSAHLIDGRPRQYCHATIQRDDTTAVQVLEIELTKEESLSTLFFRTRSRGSIYQNILDDLMSRDKDKGLNAMSWKRQSNSSNTGVCVYLGHPDNKVKSEEDALVAWVARAAEKILSI</sequence>
<reference evidence="2 3" key="2">
    <citation type="submission" date="2013-11" db="EMBL/GenBank/DDBJ databases">
        <title>Whole genome shotgun sequence of Vibrio halioticoli NBRC 102217.</title>
        <authorList>
            <person name="Isaki S."/>
            <person name="Kimura A."/>
            <person name="Ohji S."/>
            <person name="Hosoyama A."/>
            <person name="Fujita N."/>
            <person name="Hashimoto M."/>
            <person name="Hosoyama Y."/>
            <person name="Yamazoe A."/>
        </authorList>
    </citation>
    <scope>NUCLEOTIDE SEQUENCE [LARGE SCALE GENOMIC DNA]</scope>
    <source>
        <strain evidence="2 3">NBRC 102217</strain>
    </source>
</reference>
<dbReference type="EMBL" id="BAUJ01000031">
    <property type="protein sequence ID" value="GAD90008.1"/>
    <property type="molecule type" value="Genomic_DNA"/>
</dbReference>
<dbReference type="AlphaFoldDB" id="V5FEB7"/>
<dbReference type="Proteomes" id="UP000017800">
    <property type="component" value="Unassembled WGS sequence"/>
</dbReference>
<dbReference type="eggNOG" id="ENOG502Z8JW">
    <property type="taxonomic scope" value="Bacteria"/>
</dbReference>
<feature type="compositionally biased region" description="Acidic residues" evidence="1">
    <location>
        <begin position="354"/>
        <end position="364"/>
    </location>
</feature>
<keyword evidence="3" id="KW-1185">Reference proteome</keyword>
<comment type="caution">
    <text evidence="2">The sequence shown here is derived from an EMBL/GenBank/DDBJ whole genome shotgun (WGS) entry which is preliminary data.</text>
</comment>
<dbReference type="RefSeq" id="WP_023404362.1">
    <property type="nucleotide sequence ID" value="NZ_BAUJ01000031.1"/>
</dbReference>
<name>V5FEB7_9VIBR</name>
<evidence type="ECO:0000313" key="3">
    <source>
        <dbReference type="Proteomes" id="UP000017800"/>
    </source>
</evidence>